<dbReference type="InParanoid" id="K3W9L3"/>
<reference evidence="2" key="1">
    <citation type="journal article" date="2010" name="Genome Biol.">
        <title>Genome sequence of the necrotrophic plant pathogen Pythium ultimum reveals original pathogenicity mechanisms and effector repertoire.</title>
        <authorList>
            <person name="Levesque C.A."/>
            <person name="Brouwer H."/>
            <person name="Cano L."/>
            <person name="Hamilton J.P."/>
            <person name="Holt C."/>
            <person name="Huitema E."/>
            <person name="Raffaele S."/>
            <person name="Robideau G.P."/>
            <person name="Thines M."/>
            <person name="Win J."/>
            <person name="Zerillo M.M."/>
            <person name="Beakes G.W."/>
            <person name="Boore J.L."/>
            <person name="Busam D."/>
            <person name="Dumas B."/>
            <person name="Ferriera S."/>
            <person name="Fuerstenberg S.I."/>
            <person name="Gachon C.M."/>
            <person name="Gaulin E."/>
            <person name="Govers F."/>
            <person name="Grenville-Briggs L."/>
            <person name="Horner N."/>
            <person name="Hostetler J."/>
            <person name="Jiang R.H."/>
            <person name="Johnson J."/>
            <person name="Krajaejun T."/>
            <person name="Lin H."/>
            <person name="Meijer H.J."/>
            <person name="Moore B."/>
            <person name="Morris P."/>
            <person name="Phuntmart V."/>
            <person name="Puiu D."/>
            <person name="Shetty J."/>
            <person name="Stajich J.E."/>
            <person name="Tripathy S."/>
            <person name="Wawra S."/>
            <person name="van West P."/>
            <person name="Whitty B.R."/>
            <person name="Coutinho P.M."/>
            <person name="Henrissat B."/>
            <person name="Martin F."/>
            <person name="Thomas P.D."/>
            <person name="Tyler B.M."/>
            <person name="De Vries R.P."/>
            <person name="Kamoun S."/>
            <person name="Yandell M."/>
            <person name="Tisserat N."/>
            <person name="Buell C.R."/>
        </authorList>
    </citation>
    <scope>NUCLEOTIDE SEQUENCE</scope>
    <source>
        <strain evidence="2">DAOM:BR144</strain>
    </source>
</reference>
<name>K3W9L3_GLOUD</name>
<reference evidence="1" key="3">
    <citation type="submission" date="2015-02" db="UniProtKB">
        <authorList>
            <consortium name="EnsemblProtists"/>
        </authorList>
    </citation>
    <scope>IDENTIFICATION</scope>
    <source>
        <strain evidence="1">DAOM BR144</strain>
    </source>
</reference>
<evidence type="ECO:0000313" key="2">
    <source>
        <dbReference type="Proteomes" id="UP000019132"/>
    </source>
</evidence>
<dbReference type="EnsemblProtists" id="PYU1_T001654">
    <property type="protein sequence ID" value="PYU1_T001654"/>
    <property type="gene ID" value="PYU1_G001653"/>
</dbReference>
<sequence length="156" mass="17374">MLNQTEDFLFKKEVRPLQLAGDTHQTIIHAVCKRVIQENRVVMLWELLTETRGPSGVQCIQVLSKGCGEILRGEATTNGSPSSLLRSTLSVIPHMVQDTNTSIAFNDDGTAPKVPKRKSEMVGLLSELLIASHQQHSQMSYQFIENALFDDLIRGK</sequence>
<dbReference type="EMBL" id="GL376626">
    <property type="status" value="NOT_ANNOTATED_CDS"/>
    <property type="molecule type" value="Genomic_DNA"/>
</dbReference>
<reference evidence="2" key="2">
    <citation type="submission" date="2010-04" db="EMBL/GenBank/DDBJ databases">
        <authorList>
            <person name="Buell R."/>
            <person name="Hamilton J."/>
            <person name="Hostetler J."/>
        </authorList>
    </citation>
    <scope>NUCLEOTIDE SEQUENCE [LARGE SCALE GENOMIC DNA]</scope>
    <source>
        <strain evidence="2">DAOM:BR144</strain>
    </source>
</reference>
<organism evidence="1 2">
    <name type="scientific">Globisporangium ultimum (strain ATCC 200006 / CBS 805.95 / DAOM BR144)</name>
    <name type="common">Pythium ultimum</name>
    <dbReference type="NCBI Taxonomy" id="431595"/>
    <lineage>
        <taxon>Eukaryota</taxon>
        <taxon>Sar</taxon>
        <taxon>Stramenopiles</taxon>
        <taxon>Oomycota</taxon>
        <taxon>Peronosporomycetes</taxon>
        <taxon>Pythiales</taxon>
        <taxon>Pythiaceae</taxon>
        <taxon>Globisporangium</taxon>
    </lineage>
</organism>
<dbReference type="Proteomes" id="UP000019132">
    <property type="component" value="Unassembled WGS sequence"/>
</dbReference>
<dbReference type="AlphaFoldDB" id="K3W9L3"/>
<dbReference type="VEuPathDB" id="FungiDB:PYU1_G001653"/>
<keyword evidence="2" id="KW-1185">Reference proteome</keyword>
<evidence type="ECO:0000313" key="1">
    <source>
        <dbReference type="EnsemblProtists" id="PYU1_T001654"/>
    </source>
</evidence>
<dbReference type="HOGENOM" id="CLU_1690260_0_0_1"/>
<protein>
    <submittedName>
        <fullName evidence="1">Uncharacterized protein</fullName>
    </submittedName>
</protein>
<accession>K3W9L3</accession>
<proteinExistence type="predicted"/>